<accession>A0A812ZIW8</accession>
<dbReference type="AlphaFoldDB" id="A0A812ZIW8"/>
<reference evidence="4" key="1">
    <citation type="submission" date="2021-02" db="EMBL/GenBank/DDBJ databases">
        <authorList>
            <person name="Dougan E. K."/>
            <person name="Rhodes N."/>
            <person name="Thang M."/>
            <person name="Chan C."/>
        </authorList>
    </citation>
    <scope>NUCLEOTIDE SEQUENCE</scope>
</reference>
<evidence type="ECO:0000256" key="2">
    <source>
        <dbReference type="SAM" id="MobiDB-lite"/>
    </source>
</evidence>
<comment type="caution">
    <text evidence="4">The sequence shown here is derived from an EMBL/GenBank/DDBJ whole genome shotgun (WGS) entry which is preliminary data.</text>
</comment>
<evidence type="ECO:0000313" key="4">
    <source>
        <dbReference type="EMBL" id="CAE7831131.1"/>
    </source>
</evidence>
<dbReference type="Proteomes" id="UP000601435">
    <property type="component" value="Unassembled WGS sequence"/>
</dbReference>
<feature type="non-terminal residue" evidence="4">
    <location>
        <position position="759"/>
    </location>
</feature>
<keyword evidence="1" id="KW-0862">Zinc</keyword>
<dbReference type="Pfam" id="PF00642">
    <property type="entry name" value="zf-CCCH"/>
    <property type="match status" value="1"/>
</dbReference>
<dbReference type="InterPro" id="IPR000571">
    <property type="entry name" value="Znf_CCCH"/>
</dbReference>
<proteinExistence type="predicted"/>
<organism evidence="4 5">
    <name type="scientific">Symbiodinium necroappetens</name>
    <dbReference type="NCBI Taxonomy" id="1628268"/>
    <lineage>
        <taxon>Eukaryota</taxon>
        <taxon>Sar</taxon>
        <taxon>Alveolata</taxon>
        <taxon>Dinophyceae</taxon>
        <taxon>Suessiales</taxon>
        <taxon>Symbiodiniaceae</taxon>
        <taxon>Symbiodinium</taxon>
    </lineage>
</organism>
<feature type="domain" description="C3H1-type" evidence="3">
    <location>
        <begin position="315"/>
        <end position="343"/>
    </location>
</feature>
<keyword evidence="1" id="KW-0479">Metal-binding</keyword>
<keyword evidence="5" id="KW-1185">Reference proteome</keyword>
<evidence type="ECO:0000259" key="3">
    <source>
        <dbReference type="PROSITE" id="PS50103"/>
    </source>
</evidence>
<feature type="region of interest" description="Disordered" evidence="2">
    <location>
        <begin position="541"/>
        <end position="577"/>
    </location>
</feature>
<sequence length="759" mass="84707">MVEASLAKGSSDLRFLLTHHKVTADVQAKLYDNSIDTVAKFAAFVSDAADLREVLKTDLGIDPASSLSLRAQAASLMAFATQFGDLEDKHIPAKEYIEKKLHELETGEFRAEPLTEVISRDEVDPDVLLPRWNASGTLSIAKGGSRTAAPSGPEQLRLRLTVLQNALIMIKLKHPGRAELADVTFAVFERYKDYLLGDYCYGLRSSEESGSLIPPWPLILSYEHAIRKHAYKLMATDGRPFGEALAKAYKEATVKERHFTTPLALHAKRPNPSVPPPPLNPYQRDPKKGKGKLGKGKDKQPTKFGTLAGTSSRTPDGKPICYRFNAKGGCKKGDKCHFAHVCLHCFAKHPATQCPTLKNKKDDKQQVLRVLYLFAGAKRPWDMATCVKETASAWGWDATIECVDICRSAKMDLTKSALRQSYLDKIQAKSFDAILLSPPCSSFSRAPFANHRGPRPVRCYEHPRGKDTLTARERDRAILGNLFADFAWDVATLVAQGAASFLAFEQPEGLFATSGSERWPPRLCQWLAGVLVETCLDPATTATEGEVQEQRNDENLSYTVNEPEGHKDYHDGGGLCSPGRWKPENRLLRGMLEAAGDPDREFLRRAEEGLPLGILEPLPRTPHVFEEQLKWPLENAPWEASLAWVPNYSSVEEHLAFAKEKFDEDVEEGLMARMTLREFKERYGENSAIASLAIIVEDELKDKKRIIHDATHGVRVNHRIKCRDKIRAPGAREKKQLLREMIDENRVAFSVVGDISKAH</sequence>
<dbReference type="PROSITE" id="PS50103">
    <property type="entry name" value="ZF_C3H1"/>
    <property type="match status" value="1"/>
</dbReference>
<keyword evidence="1" id="KW-0863">Zinc-finger</keyword>
<dbReference type="GO" id="GO:0008270">
    <property type="term" value="F:zinc ion binding"/>
    <property type="evidence" value="ECO:0007669"/>
    <property type="project" value="UniProtKB-KW"/>
</dbReference>
<evidence type="ECO:0000313" key="5">
    <source>
        <dbReference type="Proteomes" id="UP000601435"/>
    </source>
</evidence>
<dbReference type="EMBL" id="CAJNJA010048420">
    <property type="protein sequence ID" value="CAE7831131.1"/>
    <property type="molecule type" value="Genomic_DNA"/>
</dbReference>
<feature type="zinc finger region" description="C3H1-type" evidence="1">
    <location>
        <begin position="315"/>
        <end position="343"/>
    </location>
</feature>
<name>A0A812ZIW8_9DINO</name>
<gene>
    <name evidence="4" type="primary">HCBT2</name>
    <name evidence="4" type="ORF">SNEC2469_LOCUS24854</name>
</gene>
<feature type="region of interest" description="Disordered" evidence="2">
    <location>
        <begin position="261"/>
        <end position="311"/>
    </location>
</feature>
<evidence type="ECO:0000256" key="1">
    <source>
        <dbReference type="PROSITE-ProRule" id="PRU00723"/>
    </source>
</evidence>
<protein>
    <submittedName>
        <fullName evidence="4">HCBT2 protein</fullName>
    </submittedName>
</protein>